<keyword evidence="3" id="KW-0804">Transcription</keyword>
<comment type="caution">
    <text evidence="6">The sequence shown here is derived from an EMBL/GenBank/DDBJ whole genome shotgun (WGS) entry which is preliminary data.</text>
</comment>
<proteinExistence type="predicted"/>
<feature type="DNA-binding region" description="H-T-H motif" evidence="4">
    <location>
        <begin position="29"/>
        <end position="48"/>
    </location>
</feature>
<dbReference type="SUPFAM" id="SSF48498">
    <property type="entry name" value="Tetracyclin repressor-like, C-terminal domain"/>
    <property type="match status" value="1"/>
</dbReference>
<dbReference type="Gene3D" id="1.10.357.10">
    <property type="entry name" value="Tetracycline Repressor, domain 2"/>
    <property type="match status" value="1"/>
</dbReference>
<dbReference type="PROSITE" id="PS50977">
    <property type="entry name" value="HTH_TETR_2"/>
    <property type="match status" value="1"/>
</dbReference>
<keyword evidence="7" id="KW-1185">Reference proteome</keyword>
<evidence type="ECO:0000256" key="3">
    <source>
        <dbReference type="ARBA" id="ARBA00023163"/>
    </source>
</evidence>
<evidence type="ECO:0000313" key="6">
    <source>
        <dbReference type="EMBL" id="MBB5293137.1"/>
    </source>
</evidence>
<feature type="domain" description="HTH tetR-type" evidence="5">
    <location>
        <begin position="6"/>
        <end position="66"/>
    </location>
</feature>
<dbReference type="InterPro" id="IPR009057">
    <property type="entry name" value="Homeodomain-like_sf"/>
</dbReference>
<reference evidence="6 7" key="1">
    <citation type="submission" date="2020-08" db="EMBL/GenBank/DDBJ databases">
        <title>Genomic Encyclopedia of Type Strains, Phase IV (KMG-IV): sequencing the most valuable type-strain genomes for metagenomic binning, comparative biology and taxonomic classification.</title>
        <authorList>
            <person name="Goeker M."/>
        </authorList>
    </citation>
    <scope>NUCLEOTIDE SEQUENCE [LARGE SCALE GENOMIC DNA]</scope>
    <source>
        <strain evidence="6 7">DSM 25335</strain>
    </source>
</reference>
<dbReference type="InterPro" id="IPR011075">
    <property type="entry name" value="TetR_C"/>
</dbReference>
<dbReference type="EMBL" id="JACHFZ010000007">
    <property type="protein sequence ID" value="MBB5293137.1"/>
    <property type="molecule type" value="Genomic_DNA"/>
</dbReference>
<dbReference type="InterPro" id="IPR001647">
    <property type="entry name" value="HTH_TetR"/>
</dbReference>
<sequence>MPPKGAATHARLIDEAMTQVTVRGLAAVSLQDVAGAAGVSKSAVLKHFQSKDALQIELVDTMIERFTEAVWRPAEPLAPGRERLDRIFQGELDWIDGEDRPGGCPLKAAAIELDDQPGPLRDTLKTSQQRWAKVLKREFRALNPNADDATLEVLVFQFKGIVLAYGHSRRLLDDETARAQAMAAYRMLVASAPRS</sequence>
<dbReference type="GO" id="GO:0003677">
    <property type="term" value="F:DNA binding"/>
    <property type="evidence" value="ECO:0007669"/>
    <property type="project" value="UniProtKB-UniRule"/>
</dbReference>
<dbReference type="PRINTS" id="PR00455">
    <property type="entry name" value="HTHTETR"/>
</dbReference>
<dbReference type="PANTHER" id="PTHR47506">
    <property type="entry name" value="TRANSCRIPTIONAL REGULATORY PROTEIN"/>
    <property type="match status" value="1"/>
</dbReference>
<dbReference type="InterPro" id="IPR036271">
    <property type="entry name" value="Tet_transcr_reg_TetR-rel_C_sf"/>
</dbReference>
<name>A0A7W8I053_9CAUL</name>
<evidence type="ECO:0000259" key="5">
    <source>
        <dbReference type="PROSITE" id="PS50977"/>
    </source>
</evidence>
<evidence type="ECO:0000313" key="7">
    <source>
        <dbReference type="Proteomes" id="UP000566663"/>
    </source>
</evidence>
<dbReference type="Proteomes" id="UP000566663">
    <property type="component" value="Unassembled WGS sequence"/>
</dbReference>
<dbReference type="Pfam" id="PF00440">
    <property type="entry name" value="TetR_N"/>
    <property type="match status" value="1"/>
</dbReference>
<evidence type="ECO:0000256" key="4">
    <source>
        <dbReference type="PROSITE-ProRule" id="PRU00335"/>
    </source>
</evidence>
<dbReference type="Gene3D" id="1.10.10.60">
    <property type="entry name" value="Homeodomain-like"/>
    <property type="match status" value="1"/>
</dbReference>
<dbReference type="AlphaFoldDB" id="A0A7W8I053"/>
<keyword evidence="2 4" id="KW-0238">DNA-binding</keyword>
<dbReference type="RefSeq" id="WP_183256220.1">
    <property type="nucleotide sequence ID" value="NZ_BAAAFF010000002.1"/>
</dbReference>
<keyword evidence="1" id="KW-0805">Transcription regulation</keyword>
<evidence type="ECO:0000256" key="2">
    <source>
        <dbReference type="ARBA" id="ARBA00023125"/>
    </source>
</evidence>
<dbReference type="SUPFAM" id="SSF46689">
    <property type="entry name" value="Homeodomain-like"/>
    <property type="match status" value="1"/>
</dbReference>
<gene>
    <name evidence="6" type="ORF">HNQ67_002683</name>
</gene>
<evidence type="ECO:0000256" key="1">
    <source>
        <dbReference type="ARBA" id="ARBA00023015"/>
    </source>
</evidence>
<dbReference type="PANTHER" id="PTHR47506:SF6">
    <property type="entry name" value="HTH-TYPE TRANSCRIPTIONAL REPRESSOR NEMR"/>
    <property type="match status" value="1"/>
</dbReference>
<organism evidence="6 7">
    <name type="scientific">Brevundimonas basaltis</name>
    <dbReference type="NCBI Taxonomy" id="472166"/>
    <lineage>
        <taxon>Bacteria</taxon>
        <taxon>Pseudomonadati</taxon>
        <taxon>Pseudomonadota</taxon>
        <taxon>Alphaproteobacteria</taxon>
        <taxon>Caulobacterales</taxon>
        <taxon>Caulobacteraceae</taxon>
        <taxon>Brevundimonas</taxon>
    </lineage>
</organism>
<protein>
    <submittedName>
        <fullName evidence="6">AcrR family transcriptional regulator</fullName>
    </submittedName>
</protein>
<dbReference type="Pfam" id="PF16925">
    <property type="entry name" value="TetR_C_13"/>
    <property type="match status" value="1"/>
</dbReference>
<accession>A0A7W8I053</accession>